<evidence type="ECO:0008006" key="3">
    <source>
        <dbReference type="Google" id="ProtNLM"/>
    </source>
</evidence>
<dbReference type="PROSITE" id="PS51257">
    <property type="entry name" value="PROKAR_LIPOPROTEIN"/>
    <property type="match status" value="1"/>
</dbReference>
<dbReference type="EMBL" id="RQFA01000010">
    <property type="protein sequence ID" value="TGK38435.1"/>
    <property type="molecule type" value="Genomic_DNA"/>
</dbReference>
<reference evidence="1" key="1">
    <citation type="journal article" date="2019" name="PLoS Negl. Trop. Dis.">
        <title>Revisiting the worldwide diversity of Leptospira species in the environment.</title>
        <authorList>
            <person name="Vincent A.T."/>
            <person name="Schiettekatte O."/>
            <person name="Bourhy P."/>
            <person name="Veyrier F.J."/>
            <person name="Picardeau M."/>
        </authorList>
    </citation>
    <scope>NUCLEOTIDE SEQUENCE [LARGE SCALE GENOMIC DNA]</scope>
    <source>
        <strain evidence="1">201800299</strain>
    </source>
</reference>
<dbReference type="AlphaFoldDB" id="A0A5F1YF79"/>
<name>A0A5F1YF79_9LEPT</name>
<evidence type="ECO:0000313" key="1">
    <source>
        <dbReference type="EMBL" id="TGK38435.1"/>
    </source>
</evidence>
<accession>A0A5F1YF79</accession>
<protein>
    <recommendedName>
        <fullName evidence="3">Lipoprotein</fullName>
    </recommendedName>
</protein>
<organism evidence="1 2">
    <name type="scientific">Leptospira gomenensis</name>
    <dbReference type="NCBI Taxonomy" id="2484974"/>
    <lineage>
        <taxon>Bacteria</taxon>
        <taxon>Pseudomonadati</taxon>
        <taxon>Spirochaetota</taxon>
        <taxon>Spirochaetia</taxon>
        <taxon>Leptospirales</taxon>
        <taxon>Leptospiraceae</taxon>
        <taxon>Leptospira</taxon>
    </lineage>
</organism>
<dbReference type="RefSeq" id="WP_135590237.1">
    <property type="nucleotide sequence ID" value="NZ_RQEZ01000061.1"/>
</dbReference>
<dbReference type="Proteomes" id="UP000298277">
    <property type="component" value="Unassembled WGS sequence"/>
</dbReference>
<sequence>MRLYLIAAFILIVFLMISCAGYVYEPFRPLAVTTSQNTYVRFKFENKRNDSEKAILQDKDRIAKFFTYSFRVSIWDHQELFTKVKDFRTINPYFEYWQRYYNQTRMLRYGIHSLSFVENCEYKMPIPVGINKYKFDFSANDPRRLAKIVKTLNVPPNHSIRIIFDIDGPPQVGDEVESDEGTYFKSHQIPISLEIIPNPEPDIDKPCEIPEPK</sequence>
<keyword evidence="2" id="KW-1185">Reference proteome</keyword>
<evidence type="ECO:0000313" key="2">
    <source>
        <dbReference type="Proteomes" id="UP000298277"/>
    </source>
</evidence>
<gene>
    <name evidence="1" type="ORF">EHQ17_01990</name>
</gene>
<comment type="caution">
    <text evidence="1">The sequence shown here is derived from an EMBL/GenBank/DDBJ whole genome shotgun (WGS) entry which is preliminary data.</text>
</comment>
<proteinExistence type="predicted"/>
<dbReference type="OrthoDB" id="329163at2"/>